<dbReference type="EMBL" id="JAUCMV010000003">
    <property type="protein sequence ID" value="KAK0413342.1"/>
    <property type="molecule type" value="Genomic_DNA"/>
</dbReference>
<name>A0AA39LXL4_9BILA</name>
<feature type="transmembrane region" description="Helical" evidence="1">
    <location>
        <begin position="443"/>
        <end position="460"/>
    </location>
</feature>
<protein>
    <submittedName>
        <fullName evidence="2">Uncharacterized protein</fullName>
    </submittedName>
</protein>
<organism evidence="2 3">
    <name type="scientific">Steinernema hermaphroditum</name>
    <dbReference type="NCBI Taxonomy" id="289476"/>
    <lineage>
        <taxon>Eukaryota</taxon>
        <taxon>Metazoa</taxon>
        <taxon>Ecdysozoa</taxon>
        <taxon>Nematoda</taxon>
        <taxon>Chromadorea</taxon>
        <taxon>Rhabditida</taxon>
        <taxon>Tylenchina</taxon>
        <taxon>Panagrolaimomorpha</taxon>
        <taxon>Strongyloidoidea</taxon>
        <taxon>Steinernematidae</taxon>
        <taxon>Steinernema</taxon>
    </lineage>
</organism>
<feature type="transmembrane region" description="Helical" evidence="1">
    <location>
        <begin position="147"/>
        <end position="170"/>
    </location>
</feature>
<evidence type="ECO:0000313" key="2">
    <source>
        <dbReference type="EMBL" id="KAK0413342.1"/>
    </source>
</evidence>
<feature type="transmembrane region" description="Helical" evidence="1">
    <location>
        <begin position="240"/>
        <end position="259"/>
    </location>
</feature>
<keyword evidence="1" id="KW-0472">Membrane</keyword>
<feature type="transmembrane region" description="Helical" evidence="1">
    <location>
        <begin position="200"/>
        <end position="220"/>
    </location>
</feature>
<evidence type="ECO:0000313" key="3">
    <source>
        <dbReference type="Proteomes" id="UP001175271"/>
    </source>
</evidence>
<feature type="transmembrane region" description="Helical" evidence="1">
    <location>
        <begin position="359"/>
        <end position="383"/>
    </location>
</feature>
<reference evidence="2" key="1">
    <citation type="submission" date="2023-06" db="EMBL/GenBank/DDBJ databases">
        <title>Genomic analysis of the entomopathogenic nematode Steinernema hermaphroditum.</title>
        <authorList>
            <person name="Schwarz E.M."/>
            <person name="Heppert J.K."/>
            <person name="Baniya A."/>
            <person name="Schwartz H.T."/>
            <person name="Tan C.-H."/>
            <person name="Antoshechkin I."/>
            <person name="Sternberg P.W."/>
            <person name="Goodrich-Blair H."/>
            <person name="Dillman A.R."/>
        </authorList>
    </citation>
    <scope>NUCLEOTIDE SEQUENCE</scope>
    <source>
        <strain evidence="2">PS9179</strain>
        <tissue evidence="2">Whole animal</tissue>
    </source>
</reference>
<accession>A0AA39LXL4</accession>
<feature type="transmembrane region" description="Helical" evidence="1">
    <location>
        <begin position="107"/>
        <end position="127"/>
    </location>
</feature>
<proteinExistence type="predicted"/>
<keyword evidence="1" id="KW-1133">Transmembrane helix</keyword>
<dbReference type="AlphaFoldDB" id="A0AA39LXL4"/>
<keyword evidence="3" id="KW-1185">Reference proteome</keyword>
<evidence type="ECO:0000256" key="1">
    <source>
        <dbReference type="SAM" id="Phobius"/>
    </source>
</evidence>
<sequence length="481" mass="55662">MRASSMKPEMVPFRSVNMPLIDGETHAEETDGFLMDMLDYSLDASRIWRDKFEIRDCEMDNGQSLLGRRSMNTLSANLRIVHRIMRSCAYFPCFPKNGKSMTSKRRLVRILLYTLSILMIMLNLFLLKHTVSLSLIFKRKFGLLHASTVSSLITGIKPFINFVLITLFLVQSRAHLHMVKCMDNVDALFKAAFNKSAKTNLYTAIFIFFCFVALAVPFCLNMTEYVVTNSRVFDNIMKDLGLLIVPLLTLWNVLPLMYYELCNRVVRFWCRTMTTSLKRESCRRHFQLKFYYEQFLRITSVQEAIGNLFNPFILFSLAWSLLLLCLTIYFVTQPTSSLLEPLTERQISSELHRQRLTRAIHFTLGWASLQIFVALAYIFTICATGMRTNEETRQIVSAVLAIVPDHSTEADRFQINCFVHKMSTQYMWGMTVWRAFPLERSTFFTLVSVIVTYSFLLLKLKDNPAVSPIVRQLTINGTYVG</sequence>
<gene>
    <name evidence="2" type="ORF">QR680_006746</name>
</gene>
<dbReference type="Proteomes" id="UP001175271">
    <property type="component" value="Unassembled WGS sequence"/>
</dbReference>
<comment type="caution">
    <text evidence="2">The sequence shown here is derived from an EMBL/GenBank/DDBJ whole genome shotgun (WGS) entry which is preliminary data.</text>
</comment>
<keyword evidence="1" id="KW-0812">Transmembrane</keyword>
<feature type="transmembrane region" description="Helical" evidence="1">
    <location>
        <begin position="312"/>
        <end position="332"/>
    </location>
</feature>